<dbReference type="InterPro" id="IPR000944">
    <property type="entry name" value="Tscrpt_reg_Rrf2"/>
</dbReference>
<dbReference type="AlphaFoldDB" id="A0A1G6W4S7"/>
<dbReference type="Pfam" id="PF02082">
    <property type="entry name" value="Rrf2"/>
    <property type="match status" value="1"/>
</dbReference>
<dbReference type="GO" id="GO:0003677">
    <property type="term" value="F:DNA binding"/>
    <property type="evidence" value="ECO:0007669"/>
    <property type="project" value="UniProtKB-KW"/>
</dbReference>
<dbReference type="Gene3D" id="1.10.10.10">
    <property type="entry name" value="Winged helix-like DNA-binding domain superfamily/Winged helix DNA-binding domain"/>
    <property type="match status" value="1"/>
</dbReference>
<dbReference type="InterPro" id="IPR036390">
    <property type="entry name" value="WH_DNA-bd_sf"/>
</dbReference>
<dbReference type="GO" id="GO:0005829">
    <property type="term" value="C:cytosol"/>
    <property type="evidence" value="ECO:0007669"/>
    <property type="project" value="TreeGrafter"/>
</dbReference>
<sequence>MRLLASTDVALRVLMRLAAEPGRLRTAEELSQEVGAPRNHLHKIIQDLAAAGLARTLRGAHGGVMLACPAAEIRIGAVVRWMEEGQALVECFRPDGGACCLAPDCRLRAVLARARAAFLTELDGTTLADCLPARPTPPWPQEAVGGART</sequence>
<dbReference type="EMBL" id="FMZX01000010">
    <property type="protein sequence ID" value="SDD60824.1"/>
    <property type="molecule type" value="Genomic_DNA"/>
</dbReference>
<dbReference type="PANTHER" id="PTHR33221">
    <property type="entry name" value="WINGED HELIX-TURN-HELIX TRANSCRIPTIONAL REGULATOR, RRF2 FAMILY"/>
    <property type="match status" value="1"/>
</dbReference>
<evidence type="ECO:0000313" key="3">
    <source>
        <dbReference type="Proteomes" id="UP000198925"/>
    </source>
</evidence>
<accession>A0A1G6W4S7</accession>
<gene>
    <name evidence="2" type="ORF">SAMN04487779_101069</name>
</gene>
<dbReference type="PROSITE" id="PS51197">
    <property type="entry name" value="HTH_RRF2_2"/>
    <property type="match status" value="1"/>
</dbReference>
<dbReference type="NCBIfam" id="TIGR00738">
    <property type="entry name" value="rrf2_super"/>
    <property type="match status" value="1"/>
</dbReference>
<dbReference type="GO" id="GO:0003700">
    <property type="term" value="F:DNA-binding transcription factor activity"/>
    <property type="evidence" value="ECO:0007669"/>
    <property type="project" value="TreeGrafter"/>
</dbReference>
<dbReference type="RefSeq" id="WP_090663975.1">
    <property type="nucleotide sequence ID" value="NZ_FMZX01000010.1"/>
</dbReference>
<dbReference type="PROSITE" id="PS01332">
    <property type="entry name" value="HTH_RRF2_1"/>
    <property type="match status" value="1"/>
</dbReference>
<keyword evidence="1" id="KW-0238">DNA-binding</keyword>
<proteinExistence type="predicted"/>
<evidence type="ECO:0000256" key="1">
    <source>
        <dbReference type="ARBA" id="ARBA00023125"/>
    </source>
</evidence>
<organism evidence="2 3">
    <name type="scientific">Belnapia rosea</name>
    <dbReference type="NCBI Taxonomy" id="938405"/>
    <lineage>
        <taxon>Bacteria</taxon>
        <taxon>Pseudomonadati</taxon>
        <taxon>Pseudomonadota</taxon>
        <taxon>Alphaproteobacteria</taxon>
        <taxon>Acetobacterales</taxon>
        <taxon>Roseomonadaceae</taxon>
        <taxon>Belnapia</taxon>
    </lineage>
</organism>
<dbReference type="Proteomes" id="UP000198925">
    <property type="component" value="Unassembled WGS sequence"/>
</dbReference>
<evidence type="ECO:0000313" key="2">
    <source>
        <dbReference type="EMBL" id="SDD60824.1"/>
    </source>
</evidence>
<dbReference type="InterPro" id="IPR030489">
    <property type="entry name" value="TR_Rrf2-type_CS"/>
</dbReference>
<dbReference type="InterPro" id="IPR036388">
    <property type="entry name" value="WH-like_DNA-bd_sf"/>
</dbReference>
<protein>
    <submittedName>
        <fullName evidence="2">Transcriptional regulator, BadM/Rrf2 family</fullName>
    </submittedName>
</protein>
<reference evidence="2 3" key="1">
    <citation type="submission" date="2016-10" db="EMBL/GenBank/DDBJ databases">
        <authorList>
            <person name="de Groot N.N."/>
        </authorList>
    </citation>
    <scope>NUCLEOTIDE SEQUENCE [LARGE SCALE GENOMIC DNA]</scope>
    <source>
        <strain evidence="2 3">CPCC 100156</strain>
    </source>
</reference>
<keyword evidence="3" id="KW-1185">Reference proteome</keyword>
<name>A0A1G6W4S7_9PROT</name>
<dbReference type="PANTHER" id="PTHR33221:SF4">
    <property type="entry name" value="HTH-TYPE TRANSCRIPTIONAL REPRESSOR NSRR"/>
    <property type="match status" value="1"/>
</dbReference>
<dbReference type="SUPFAM" id="SSF46785">
    <property type="entry name" value="Winged helix' DNA-binding domain"/>
    <property type="match status" value="1"/>
</dbReference>
<dbReference type="STRING" id="938405.SAMN02927895_01073"/>